<dbReference type="Pfam" id="PF04456">
    <property type="entry name" value="DUF503"/>
    <property type="match status" value="1"/>
</dbReference>
<protein>
    <recommendedName>
        <fullName evidence="2">DUF503 domain-containing protein</fullName>
    </recommendedName>
</protein>
<evidence type="ECO:0008006" key="2">
    <source>
        <dbReference type="Google" id="ProtNLM"/>
    </source>
</evidence>
<dbReference type="InterPro" id="IPR036746">
    <property type="entry name" value="TT1725-like_sf"/>
</dbReference>
<comment type="caution">
    <text evidence="1">The sequence shown here is derived from an EMBL/GenBank/DDBJ whole genome shotgun (WGS) entry which is preliminary data.</text>
</comment>
<organism evidence="1">
    <name type="scientific">marine sediment metagenome</name>
    <dbReference type="NCBI Taxonomy" id="412755"/>
    <lineage>
        <taxon>unclassified sequences</taxon>
        <taxon>metagenomes</taxon>
        <taxon>ecological metagenomes</taxon>
    </lineage>
</organism>
<gene>
    <name evidence="1" type="ORF">LCGC14_0023060</name>
</gene>
<evidence type="ECO:0000313" key="1">
    <source>
        <dbReference type="EMBL" id="KKO10823.1"/>
    </source>
</evidence>
<dbReference type="AlphaFoldDB" id="A0A0F9WEH7"/>
<accession>A0A0F9WEH7</accession>
<dbReference type="InterPro" id="IPR007546">
    <property type="entry name" value="DUF503"/>
</dbReference>
<proteinExistence type="predicted"/>
<sequence length="113" mass="12425">MSDLFRKLLAERATAPASITPHIGVVTLQFQLYGVSDLKAKRKAFNAMRMIWGKETDLAVAETGDYEALDSATWSIVAIGGTSQQLTARLDQVEKAIAQKIDAPILEVHREIL</sequence>
<dbReference type="SUPFAM" id="SSF103007">
    <property type="entry name" value="Hypothetical protein TT1725"/>
    <property type="match status" value="1"/>
</dbReference>
<dbReference type="EMBL" id="LAZR01000004">
    <property type="protein sequence ID" value="KKO10823.1"/>
    <property type="molecule type" value="Genomic_DNA"/>
</dbReference>
<name>A0A0F9WEH7_9ZZZZ</name>
<reference evidence="1" key="1">
    <citation type="journal article" date="2015" name="Nature">
        <title>Complex archaea that bridge the gap between prokaryotes and eukaryotes.</title>
        <authorList>
            <person name="Spang A."/>
            <person name="Saw J.H."/>
            <person name="Jorgensen S.L."/>
            <person name="Zaremba-Niedzwiedzka K."/>
            <person name="Martijn J."/>
            <person name="Lind A.E."/>
            <person name="van Eijk R."/>
            <person name="Schleper C."/>
            <person name="Guy L."/>
            <person name="Ettema T.J."/>
        </authorList>
    </citation>
    <scope>NUCLEOTIDE SEQUENCE</scope>
</reference>
<dbReference type="Gene3D" id="3.30.70.1120">
    <property type="entry name" value="TT1725-like"/>
    <property type="match status" value="1"/>
</dbReference>